<organism evidence="4 5">
    <name type="scientific">Parapedobacter composti</name>
    <dbReference type="NCBI Taxonomy" id="623281"/>
    <lineage>
        <taxon>Bacteria</taxon>
        <taxon>Pseudomonadati</taxon>
        <taxon>Bacteroidota</taxon>
        <taxon>Sphingobacteriia</taxon>
        <taxon>Sphingobacteriales</taxon>
        <taxon>Sphingobacteriaceae</taxon>
        <taxon>Parapedobacter</taxon>
    </lineage>
</organism>
<evidence type="ECO:0000313" key="4">
    <source>
        <dbReference type="EMBL" id="SFC48849.1"/>
    </source>
</evidence>
<dbReference type="PANTHER" id="PTHR43479:SF11">
    <property type="entry name" value="ACREF_ENVCD OPERON REPRESSOR-RELATED"/>
    <property type="match status" value="1"/>
</dbReference>
<dbReference type="EMBL" id="FOLL01000012">
    <property type="protein sequence ID" value="SFC48849.1"/>
    <property type="molecule type" value="Genomic_DNA"/>
</dbReference>
<feature type="DNA-binding region" description="H-T-H motif" evidence="2">
    <location>
        <begin position="32"/>
        <end position="51"/>
    </location>
</feature>
<gene>
    <name evidence="4" type="ORF">SAMN05421747_11285</name>
</gene>
<dbReference type="PROSITE" id="PS50977">
    <property type="entry name" value="HTH_TETR_2"/>
    <property type="match status" value="1"/>
</dbReference>
<sequence length="194" mass="21881">MNVQLDQAADKKCAIFESTLKLVRVRGFHGSPMSQIAQDAGVAIGTIYHYFSSKDELLIALFDNCKQKIAKAMFKPAEDHLPYPDRFVAVWTNLVCFYIERPEILSFMEQFFSSPYAAVVYGSGCNIQMKNEMSNFLEQGIGKNHIKPLDINILTAAFMGTVTAAAKRHINGHYAFNETAMREMVSIIWDGIKR</sequence>
<proteinExistence type="predicted"/>
<dbReference type="InterPro" id="IPR009057">
    <property type="entry name" value="Homeodomain-like_sf"/>
</dbReference>
<dbReference type="Proteomes" id="UP000199577">
    <property type="component" value="Unassembled WGS sequence"/>
</dbReference>
<keyword evidence="1 2" id="KW-0238">DNA-binding</keyword>
<dbReference type="Pfam" id="PF00440">
    <property type="entry name" value="TetR_N"/>
    <property type="match status" value="1"/>
</dbReference>
<dbReference type="RefSeq" id="WP_170845727.1">
    <property type="nucleotide sequence ID" value="NZ_FOLL01000012.1"/>
</dbReference>
<evidence type="ECO:0000259" key="3">
    <source>
        <dbReference type="PROSITE" id="PS50977"/>
    </source>
</evidence>
<dbReference type="SUPFAM" id="SSF46689">
    <property type="entry name" value="Homeodomain-like"/>
    <property type="match status" value="1"/>
</dbReference>
<dbReference type="PRINTS" id="PR00455">
    <property type="entry name" value="HTHTETR"/>
</dbReference>
<evidence type="ECO:0000256" key="1">
    <source>
        <dbReference type="ARBA" id="ARBA00023125"/>
    </source>
</evidence>
<reference evidence="4 5" key="1">
    <citation type="submission" date="2016-10" db="EMBL/GenBank/DDBJ databases">
        <authorList>
            <person name="de Groot N.N."/>
        </authorList>
    </citation>
    <scope>NUCLEOTIDE SEQUENCE [LARGE SCALE GENOMIC DNA]</scope>
    <source>
        <strain evidence="4 5">DSM 22900</strain>
    </source>
</reference>
<dbReference type="GO" id="GO:0003677">
    <property type="term" value="F:DNA binding"/>
    <property type="evidence" value="ECO:0007669"/>
    <property type="project" value="UniProtKB-UniRule"/>
</dbReference>
<dbReference type="PANTHER" id="PTHR43479">
    <property type="entry name" value="ACREF/ENVCD OPERON REPRESSOR-RELATED"/>
    <property type="match status" value="1"/>
</dbReference>
<dbReference type="AlphaFoldDB" id="A0A1I1JJQ5"/>
<dbReference type="SUPFAM" id="SSF48498">
    <property type="entry name" value="Tetracyclin repressor-like, C-terminal domain"/>
    <property type="match status" value="1"/>
</dbReference>
<keyword evidence="5" id="KW-1185">Reference proteome</keyword>
<dbReference type="InterPro" id="IPR036271">
    <property type="entry name" value="Tet_transcr_reg_TetR-rel_C_sf"/>
</dbReference>
<dbReference type="InterPro" id="IPR050624">
    <property type="entry name" value="HTH-type_Tx_Regulator"/>
</dbReference>
<protein>
    <submittedName>
        <fullName evidence="4">DNA-binding transcriptional regulator, AcrR family</fullName>
    </submittedName>
</protein>
<dbReference type="InterPro" id="IPR054422">
    <property type="entry name" value="TetR-like_HI_0893_C"/>
</dbReference>
<dbReference type="InterPro" id="IPR001647">
    <property type="entry name" value="HTH_TetR"/>
</dbReference>
<evidence type="ECO:0000256" key="2">
    <source>
        <dbReference type="PROSITE-ProRule" id="PRU00335"/>
    </source>
</evidence>
<dbReference type="STRING" id="623281.SAMN05421747_11285"/>
<accession>A0A1I1JJQ5</accession>
<feature type="domain" description="HTH tetR-type" evidence="3">
    <location>
        <begin position="9"/>
        <end position="69"/>
    </location>
</feature>
<evidence type="ECO:0000313" key="5">
    <source>
        <dbReference type="Proteomes" id="UP000199577"/>
    </source>
</evidence>
<dbReference type="Pfam" id="PF22604">
    <property type="entry name" value="TetR_HI_0893_C"/>
    <property type="match status" value="1"/>
</dbReference>
<name>A0A1I1JJQ5_9SPHI</name>
<dbReference type="Gene3D" id="1.10.357.10">
    <property type="entry name" value="Tetracycline Repressor, domain 2"/>
    <property type="match status" value="1"/>
</dbReference>